<dbReference type="UniPathway" id="UPA00098">
    <property type="reaction ID" value="UER00360"/>
</dbReference>
<dbReference type="RefSeq" id="WP_295322921.1">
    <property type="nucleotide sequence ID" value="NZ_LT598653.1"/>
</dbReference>
<keyword evidence="7" id="KW-0963">Cytoplasm</keyword>
<evidence type="ECO:0000256" key="6">
    <source>
        <dbReference type="ARBA" id="ARBA00049024"/>
    </source>
</evidence>
<dbReference type="InterPro" id="IPR016161">
    <property type="entry name" value="Ald_DH/histidinol_DH"/>
</dbReference>
<dbReference type="PANTHER" id="PTHR11063">
    <property type="entry name" value="GLUTAMATE SEMIALDEHYDE DEHYDROGENASE"/>
    <property type="match status" value="1"/>
</dbReference>
<dbReference type="Gene3D" id="3.40.605.10">
    <property type="entry name" value="Aldehyde Dehydrogenase, Chain A, domain 1"/>
    <property type="match status" value="2"/>
</dbReference>
<keyword evidence="5 7" id="KW-0560">Oxidoreductase</keyword>
<evidence type="ECO:0000259" key="9">
    <source>
        <dbReference type="Pfam" id="PF00171"/>
    </source>
</evidence>
<comment type="function">
    <text evidence="7">Catalyzes the NADPH-dependent reduction of L-glutamate 5-phosphate into L-glutamate 5-semialdehyde and phosphate. The product spontaneously undergoes cyclization to form 1-pyrroline-5-carboxylate.</text>
</comment>
<dbReference type="KEGG" id="sphu:SPPYR_0313"/>
<evidence type="ECO:0000313" key="10">
    <source>
        <dbReference type="EMBL" id="SBV31433.1"/>
    </source>
</evidence>
<sequence>MNAEALTAPPLPGDAAALIADMGARARAAAKRLALTPTADKAAALRAAAAAIRARSAEILAANEEDMAAGQKNGLSGAMLDRLRLDDTRLGGIAGAIDAVAALPDPVGVEIDRMTRPNGLMLSRVRVPLGVVGIIYESRPNVTADAAALGLMSGNAVILRGGSEALHSNVALGRILHGFGRQRGCLQAGLHDAAALCLKSGNATILRGGSEAVHSNRAIHAAFAAGLVETGLSADAVQLVPTQDRAAVGAMLRAQGLIDIIIPRGGKGLVARVQDEARVPVLAHLDGINHLYIDGAADPAKAIELAVNAKMRRTGVCGATETILIDHAYPAPLAIVDALVAAGCEVRGDKDIAALNPHVEPASAGDWDCEYLDAIVSVAMVESLAGALAHIDAHSSRHTDAIVTEDLAVADRFLTGVDSAIVMHNASTQFADGGEFGQWAQACTCCTARHSSGWTRTPIPCSSATAANSASAPKSASRRGGCTRAGRSHWKG</sequence>
<comment type="catalytic activity">
    <reaction evidence="6 7">
        <text>L-glutamate 5-semialdehyde + phosphate + NADP(+) = L-glutamyl 5-phosphate + NADPH + H(+)</text>
        <dbReference type="Rhea" id="RHEA:19541"/>
        <dbReference type="ChEBI" id="CHEBI:15378"/>
        <dbReference type="ChEBI" id="CHEBI:43474"/>
        <dbReference type="ChEBI" id="CHEBI:57783"/>
        <dbReference type="ChEBI" id="CHEBI:58066"/>
        <dbReference type="ChEBI" id="CHEBI:58274"/>
        <dbReference type="ChEBI" id="CHEBI:58349"/>
        <dbReference type="EC" id="1.2.1.41"/>
    </reaction>
</comment>
<protein>
    <recommendedName>
        <fullName evidence="7">Gamma-glutamyl phosphate reductase</fullName>
        <shortName evidence="7">GPR</shortName>
        <ecNumber evidence="7">1.2.1.41</ecNumber>
    </recommendedName>
    <alternativeName>
        <fullName evidence="7">Glutamate-5-semialdehyde dehydrogenase</fullName>
    </alternativeName>
    <alternativeName>
        <fullName evidence="7">Glutamyl-gamma-semialdehyde dehydrogenase</fullName>
        <shortName evidence="7">GSA dehydrogenase</shortName>
    </alternativeName>
</protein>
<dbReference type="InterPro" id="IPR020593">
    <property type="entry name" value="G-glutamylP_reductase_CS"/>
</dbReference>
<dbReference type="GO" id="GO:0005737">
    <property type="term" value="C:cytoplasm"/>
    <property type="evidence" value="ECO:0007669"/>
    <property type="project" value="UniProtKB-SubCell"/>
</dbReference>
<dbReference type="AlphaFoldDB" id="A0A1Y5PN25"/>
<dbReference type="SUPFAM" id="SSF53720">
    <property type="entry name" value="ALDH-like"/>
    <property type="match status" value="2"/>
</dbReference>
<comment type="pathway">
    <text evidence="1 7">Amino-acid biosynthesis; L-proline biosynthesis; L-glutamate 5-semialdehyde from L-glutamate: step 2/2.</text>
</comment>
<dbReference type="InterPro" id="IPR000965">
    <property type="entry name" value="GPR_dom"/>
</dbReference>
<dbReference type="HAMAP" id="MF_00412">
    <property type="entry name" value="ProA"/>
    <property type="match status" value="1"/>
</dbReference>
<evidence type="ECO:0000256" key="7">
    <source>
        <dbReference type="HAMAP-Rule" id="MF_00412"/>
    </source>
</evidence>
<dbReference type="GO" id="GO:0004350">
    <property type="term" value="F:glutamate-5-semialdehyde dehydrogenase activity"/>
    <property type="evidence" value="ECO:0007669"/>
    <property type="project" value="UniProtKB-UniRule"/>
</dbReference>
<evidence type="ECO:0000256" key="2">
    <source>
        <dbReference type="ARBA" id="ARBA00022605"/>
    </source>
</evidence>
<feature type="compositionally biased region" description="Low complexity" evidence="8">
    <location>
        <begin position="465"/>
        <end position="475"/>
    </location>
</feature>
<dbReference type="InterPro" id="IPR016162">
    <property type="entry name" value="Ald_DH_N"/>
</dbReference>
<reference evidence="10" key="1">
    <citation type="submission" date="2016-03" db="EMBL/GenBank/DDBJ databases">
        <authorList>
            <person name="Ploux O."/>
        </authorList>
    </citation>
    <scope>NUCLEOTIDE SEQUENCE</scope>
    <source>
        <strain evidence="10">UC10</strain>
    </source>
</reference>
<feature type="domain" description="Aldehyde dehydrogenase" evidence="9">
    <location>
        <begin position="194"/>
        <end position="327"/>
    </location>
</feature>
<dbReference type="GO" id="GO:0055129">
    <property type="term" value="P:L-proline biosynthetic process"/>
    <property type="evidence" value="ECO:0007669"/>
    <property type="project" value="UniProtKB-UniRule"/>
</dbReference>
<comment type="subcellular location">
    <subcellularLocation>
        <location evidence="7">Cytoplasm</location>
    </subcellularLocation>
</comment>
<dbReference type="EC" id="1.2.1.41" evidence="7"/>
<keyword evidence="2 7" id="KW-0028">Amino-acid biosynthesis</keyword>
<evidence type="ECO:0000256" key="4">
    <source>
        <dbReference type="ARBA" id="ARBA00022857"/>
    </source>
</evidence>
<name>A0A1Y5PN25_9SPHN</name>
<keyword evidence="4 7" id="KW-0521">NADP</keyword>
<organism evidence="10">
    <name type="scientific">uncultured Sphingopyxis sp</name>
    <dbReference type="NCBI Taxonomy" id="310581"/>
    <lineage>
        <taxon>Bacteria</taxon>
        <taxon>Pseudomonadati</taxon>
        <taxon>Pseudomonadota</taxon>
        <taxon>Alphaproteobacteria</taxon>
        <taxon>Sphingomonadales</taxon>
        <taxon>Sphingomonadaceae</taxon>
        <taxon>Sphingopyxis</taxon>
        <taxon>environmental samples</taxon>
    </lineage>
</organism>
<evidence type="ECO:0000256" key="8">
    <source>
        <dbReference type="SAM" id="MobiDB-lite"/>
    </source>
</evidence>
<dbReference type="PANTHER" id="PTHR11063:SF8">
    <property type="entry name" value="DELTA-1-PYRROLINE-5-CARBOXYLATE SYNTHASE"/>
    <property type="match status" value="1"/>
</dbReference>
<comment type="similarity">
    <text evidence="7">Belongs to the gamma-glutamyl phosphate reductase family.</text>
</comment>
<evidence type="ECO:0000256" key="3">
    <source>
        <dbReference type="ARBA" id="ARBA00022650"/>
    </source>
</evidence>
<evidence type="ECO:0000256" key="5">
    <source>
        <dbReference type="ARBA" id="ARBA00023002"/>
    </source>
</evidence>
<dbReference type="Gene3D" id="3.40.309.10">
    <property type="entry name" value="Aldehyde Dehydrogenase, Chain A, domain 2"/>
    <property type="match status" value="1"/>
</dbReference>
<accession>A0A1Y5PN25</accession>
<dbReference type="CDD" id="cd07079">
    <property type="entry name" value="ALDH_F18-19_ProA-GPR"/>
    <property type="match status" value="1"/>
</dbReference>
<dbReference type="EMBL" id="LT598653">
    <property type="protein sequence ID" value="SBV31433.1"/>
    <property type="molecule type" value="Genomic_DNA"/>
</dbReference>
<proteinExistence type="inferred from homology"/>
<dbReference type="InterPro" id="IPR015590">
    <property type="entry name" value="Aldehyde_DH_dom"/>
</dbReference>
<gene>
    <name evidence="7 10" type="primary">proA</name>
    <name evidence="10" type="ORF">SPPYR_0313</name>
</gene>
<evidence type="ECO:0000256" key="1">
    <source>
        <dbReference type="ARBA" id="ARBA00004985"/>
    </source>
</evidence>
<dbReference type="InterPro" id="IPR016163">
    <property type="entry name" value="Ald_DH_C"/>
</dbReference>
<keyword evidence="3 7" id="KW-0641">Proline biosynthesis</keyword>
<feature type="region of interest" description="Disordered" evidence="8">
    <location>
        <begin position="465"/>
        <end position="492"/>
    </location>
</feature>
<dbReference type="Pfam" id="PF00171">
    <property type="entry name" value="Aldedh"/>
    <property type="match status" value="1"/>
</dbReference>
<dbReference type="NCBIfam" id="NF001221">
    <property type="entry name" value="PRK00197.1"/>
    <property type="match status" value="1"/>
</dbReference>
<dbReference type="PROSITE" id="PS01223">
    <property type="entry name" value="PROA"/>
    <property type="match status" value="1"/>
</dbReference>